<sequence length="71" mass="7552">VFVVYDGRFFVLSLSLLMVELGGLNSILPRRYFLSVLSVSDAPTMIIGIDSSVGSPGQSIPSSVVVIVHKA</sequence>
<name>A0A0S3R742_PHAAN</name>
<evidence type="ECO:0000313" key="1">
    <source>
        <dbReference type="EMBL" id="BAT76456.1"/>
    </source>
</evidence>
<gene>
    <name evidence="1" type="primary">Vigan.01G446000</name>
    <name evidence="1" type="ORF">VIGAN_01446000</name>
</gene>
<proteinExistence type="predicted"/>
<evidence type="ECO:0000313" key="2">
    <source>
        <dbReference type="Proteomes" id="UP000291084"/>
    </source>
</evidence>
<keyword evidence="2" id="KW-1185">Reference proteome</keyword>
<dbReference type="Proteomes" id="UP000291084">
    <property type="component" value="Chromosome 1"/>
</dbReference>
<organism evidence="1 2">
    <name type="scientific">Vigna angularis var. angularis</name>
    <dbReference type="NCBI Taxonomy" id="157739"/>
    <lineage>
        <taxon>Eukaryota</taxon>
        <taxon>Viridiplantae</taxon>
        <taxon>Streptophyta</taxon>
        <taxon>Embryophyta</taxon>
        <taxon>Tracheophyta</taxon>
        <taxon>Spermatophyta</taxon>
        <taxon>Magnoliopsida</taxon>
        <taxon>eudicotyledons</taxon>
        <taxon>Gunneridae</taxon>
        <taxon>Pentapetalae</taxon>
        <taxon>rosids</taxon>
        <taxon>fabids</taxon>
        <taxon>Fabales</taxon>
        <taxon>Fabaceae</taxon>
        <taxon>Papilionoideae</taxon>
        <taxon>50 kb inversion clade</taxon>
        <taxon>NPAAA clade</taxon>
        <taxon>indigoferoid/millettioid clade</taxon>
        <taxon>Phaseoleae</taxon>
        <taxon>Vigna</taxon>
    </lineage>
</organism>
<accession>A0A0S3R742</accession>
<dbReference type="AlphaFoldDB" id="A0A0S3R742"/>
<protein>
    <submittedName>
        <fullName evidence="1">Uncharacterized protein</fullName>
    </submittedName>
</protein>
<feature type="non-terminal residue" evidence="1">
    <location>
        <position position="1"/>
    </location>
</feature>
<dbReference type="EMBL" id="AP015034">
    <property type="protein sequence ID" value="BAT76456.1"/>
    <property type="molecule type" value="Genomic_DNA"/>
</dbReference>
<reference evidence="1 2" key="1">
    <citation type="journal article" date="2015" name="Sci. Rep.">
        <title>The power of single molecule real-time sequencing technology in the de novo assembly of a eukaryotic genome.</title>
        <authorList>
            <person name="Sakai H."/>
            <person name="Naito K."/>
            <person name="Ogiso-Tanaka E."/>
            <person name="Takahashi Y."/>
            <person name="Iseki K."/>
            <person name="Muto C."/>
            <person name="Satou K."/>
            <person name="Teruya K."/>
            <person name="Shiroma A."/>
            <person name="Shimoji M."/>
            <person name="Hirano T."/>
            <person name="Itoh T."/>
            <person name="Kaga A."/>
            <person name="Tomooka N."/>
        </authorList>
    </citation>
    <scope>NUCLEOTIDE SEQUENCE [LARGE SCALE GENOMIC DNA]</scope>
    <source>
        <strain evidence="2">cv. Shumari</strain>
    </source>
</reference>